<dbReference type="GO" id="GO:0004252">
    <property type="term" value="F:serine-type endopeptidase activity"/>
    <property type="evidence" value="ECO:0007669"/>
    <property type="project" value="UniProtKB-UniRule"/>
</dbReference>
<dbReference type="EMBL" id="JACHKF010000001">
    <property type="protein sequence ID" value="MBB6566846.1"/>
    <property type="molecule type" value="Genomic_DNA"/>
</dbReference>
<dbReference type="PANTHER" id="PTHR43806:SF11">
    <property type="entry name" value="CEREVISIN-RELATED"/>
    <property type="match status" value="1"/>
</dbReference>
<feature type="active site" description="Charge relay system" evidence="5 6">
    <location>
        <position position="223"/>
    </location>
</feature>
<dbReference type="PROSITE" id="PS00138">
    <property type="entry name" value="SUBTILASE_SER"/>
    <property type="match status" value="1"/>
</dbReference>
<dbReference type="InterPro" id="IPR036852">
    <property type="entry name" value="Peptidase_S8/S53_dom_sf"/>
</dbReference>
<dbReference type="InterPro" id="IPR023827">
    <property type="entry name" value="Peptidase_S8_Asp-AS"/>
</dbReference>
<dbReference type="InterPro" id="IPR023828">
    <property type="entry name" value="Peptidase_S8_Ser-AS"/>
</dbReference>
<evidence type="ECO:0000256" key="3">
    <source>
        <dbReference type="ARBA" id="ARBA00022801"/>
    </source>
</evidence>
<evidence type="ECO:0000313" key="13">
    <source>
        <dbReference type="Proteomes" id="UP000553957"/>
    </source>
</evidence>
<dbReference type="EMBL" id="JABJRC010000009">
    <property type="protein sequence ID" value="NOL44568.1"/>
    <property type="molecule type" value="Genomic_DNA"/>
</dbReference>
<evidence type="ECO:0000256" key="6">
    <source>
        <dbReference type="PROSITE-ProRule" id="PRU01240"/>
    </source>
</evidence>
<organism evidence="11 12">
    <name type="scientific">Kribbella sandramycini</name>
    <dbReference type="NCBI Taxonomy" id="60450"/>
    <lineage>
        <taxon>Bacteria</taxon>
        <taxon>Bacillati</taxon>
        <taxon>Actinomycetota</taxon>
        <taxon>Actinomycetes</taxon>
        <taxon>Propionibacteriales</taxon>
        <taxon>Kribbellaceae</taxon>
        <taxon>Kribbella</taxon>
    </lineage>
</organism>
<dbReference type="Proteomes" id="UP000553957">
    <property type="component" value="Unassembled WGS sequence"/>
</dbReference>
<reference evidence="11 12" key="1">
    <citation type="submission" date="2020-05" db="EMBL/GenBank/DDBJ databases">
        <title>Genome sequence of Kribbella sandramycini ATCC 39419.</title>
        <authorList>
            <person name="Maclea K.S."/>
            <person name="Fair J.L."/>
        </authorList>
    </citation>
    <scope>NUCLEOTIDE SEQUENCE [LARGE SCALE GENOMIC DNA]</scope>
    <source>
        <strain evidence="11 12">ATCC 39419</strain>
    </source>
</reference>
<dbReference type="InterPro" id="IPR050131">
    <property type="entry name" value="Peptidase_S8_subtilisin-like"/>
</dbReference>
<sequence length="1110" mass="117478">MPSTARSRQAGAVAVAALAILTAGLSAPAQAAPPKPPRAESPTKHQVTLITGDRVLLDDGGRGLAVVEPGPGRRQIAFNTYRVRERLYVVPSDVQPDVASGRLDQRLFDVNGLIAAQYDDKSSPSIPVIVTYAGRAKQRAVLPGAKVARQLPSVNGTALQVRKTDAGSFLAGVGKARSAGAVAKVWLDGKRKPSLDLSVPKIGAPEAWKAGFTGQGVKVAVLDTGIDKTHPDLATQVAGTQNFTDEPGADKVGHGTHVASTIAGTGAASGGKYKGVAPDAKLYDGKVCVVEGCPDSAILAGMEWAAKEVKADVVNLSLGGPDTPEIDPLEAAVNRLSAETGALFVIAAGNSGPTNGTVESPGSADAALTVGALDEFDQLAEFSSRGPRIGDAAVKPDLIAPGDGIIAAKAKDAIIGRPVGDQYLVLSGTSMATPHAAGAAALLRQQHPAWQSAELKSALTGTAKATDGQTAFQEGAGLVDVAKAIKQNVVTEPGALSFGTASWPHDDDQPVTKPLTYRNLGDQPVTLNLATDLKGPDGNPAPSSAIALSANQVSVPAGGTATVQVTSDTKHDGPDGLYSGRVTATAAGLTLTSPIGIDREVEKYVLTLRGVGPDGEPVAPRGMLYEIADDQLHFYGTGKSEVKLRLPKGEHILDNRLIVPDPNNPAKSSNYWTAQPSLQLTEDTTIVIDARAAKPLEVSVPNQEAELATAVLGYERPLPDYKLWAPAAILPGIDSFYTLHLGPELPTDQLFSFLSTQWAKPDASGGFDNSPFSYAQFHSDYGRFPTGVTRKLRQQDFATIEQQVNAVSDRTIWRSVNALTPGRLSLWTRAFSNSQPSSAKVFVEAKAAHWSTSIIEPMDLSQDPHGLPFGWHSWIDSPYKVYQPGKTYRERFNAAAFGTGPSEPMWSGDLMLLFLDPLVDADGNRGNMLVDSESGKLFRNGELVYEVDRFGFVVMDGLPKEPTRYVYETTQSRPSHSALSTRTDLRFEFTSAPGDGEKRIPMVGVGYRPKVDQRNRVDRTPVTVLPVFLTASRDVNGVEQPLPKIKKVEVQVSGDGGKTWRAAKVSGSKGEYRAVFATPKGAQDISLRVHVADAEGNTTDQTTIGAYPLK</sequence>
<dbReference type="InterPro" id="IPR000209">
    <property type="entry name" value="Peptidase_S8/S53_dom"/>
</dbReference>
<evidence type="ECO:0000313" key="11">
    <source>
        <dbReference type="EMBL" id="NOL44568.1"/>
    </source>
</evidence>
<protein>
    <submittedName>
        <fullName evidence="11">S8 family serine peptidase</fullName>
    </submittedName>
    <submittedName>
        <fullName evidence="10">Subtilisin family serine protease</fullName>
    </submittedName>
</protein>
<dbReference type="Pfam" id="PF00082">
    <property type="entry name" value="Peptidase_S8"/>
    <property type="match status" value="1"/>
</dbReference>
<name>A0A7Y4P305_9ACTN</name>
<evidence type="ECO:0000256" key="7">
    <source>
        <dbReference type="RuleBase" id="RU003355"/>
    </source>
</evidence>
<evidence type="ECO:0000256" key="4">
    <source>
        <dbReference type="ARBA" id="ARBA00022825"/>
    </source>
</evidence>
<proteinExistence type="inferred from homology"/>
<reference evidence="10 13" key="2">
    <citation type="submission" date="2020-08" db="EMBL/GenBank/DDBJ databases">
        <title>Sequencing the genomes of 1000 actinobacteria strains.</title>
        <authorList>
            <person name="Klenk H.-P."/>
        </authorList>
    </citation>
    <scope>NUCLEOTIDE SEQUENCE [LARGE SCALE GENOMIC DNA]</scope>
    <source>
        <strain evidence="10 13">DSM 15626</strain>
    </source>
</reference>
<evidence type="ECO:0000256" key="2">
    <source>
        <dbReference type="ARBA" id="ARBA00022670"/>
    </source>
</evidence>
<feature type="active site" description="Charge relay system" evidence="5 6">
    <location>
        <position position="430"/>
    </location>
</feature>
<feature type="chain" id="PRO_5036406874" evidence="8">
    <location>
        <begin position="32"/>
        <end position="1110"/>
    </location>
</feature>
<evidence type="ECO:0000256" key="1">
    <source>
        <dbReference type="ARBA" id="ARBA00011073"/>
    </source>
</evidence>
<comment type="similarity">
    <text evidence="1 6 7">Belongs to the peptidase S8 family.</text>
</comment>
<dbReference type="PROSITE" id="PS00137">
    <property type="entry name" value="SUBTILASE_HIS"/>
    <property type="match status" value="1"/>
</dbReference>
<evidence type="ECO:0000313" key="12">
    <source>
        <dbReference type="Proteomes" id="UP000534306"/>
    </source>
</evidence>
<keyword evidence="3 6" id="KW-0378">Hydrolase</keyword>
<evidence type="ECO:0000256" key="5">
    <source>
        <dbReference type="PIRSR" id="PIRSR615500-1"/>
    </source>
</evidence>
<dbReference type="SUPFAM" id="SSF52743">
    <property type="entry name" value="Subtilisin-like"/>
    <property type="match status" value="1"/>
</dbReference>
<dbReference type="PANTHER" id="PTHR43806">
    <property type="entry name" value="PEPTIDASE S8"/>
    <property type="match status" value="1"/>
</dbReference>
<evidence type="ECO:0000256" key="8">
    <source>
        <dbReference type="SAM" id="SignalP"/>
    </source>
</evidence>
<keyword evidence="8" id="KW-0732">Signal</keyword>
<comment type="caution">
    <text evidence="11">The sequence shown here is derived from an EMBL/GenBank/DDBJ whole genome shotgun (WGS) entry which is preliminary data.</text>
</comment>
<keyword evidence="12" id="KW-1185">Reference proteome</keyword>
<dbReference type="RefSeq" id="WP_171677825.1">
    <property type="nucleotide sequence ID" value="NZ_BAAAGT010000004.1"/>
</dbReference>
<dbReference type="GO" id="GO:0006508">
    <property type="term" value="P:proteolysis"/>
    <property type="evidence" value="ECO:0007669"/>
    <property type="project" value="UniProtKB-KW"/>
</dbReference>
<evidence type="ECO:0000313" key="10">
    <source>
        <dbReference type="EMBL" id="MBB6566846.1"/>
    </source>
</evidence>
<dbReference type="PROSITE" id="PS00136">
    <property type="entry name" value="SUBTILASE_ASP"/>
    <property type="match status" value="1"/>
</dbReference>
<feature type="signal peptide" evidence="8">
    <location>
        <begin position="1"/>
        <end position="31"/>
    </location>
</feature>
<dbReference type="PROSITE" id="PS51892">
    <property type="entry name" value="SUBTILASE"/>
    <property type="match status" value="1"/>
</dbReference>
<evidence type="ECO:0000259" key="9">
    <source>
        <dbReference type="Pfam" id="PF00082"/>
    </source>
</evidence>
<feature type="active site" description="Charge relay system" evidence="5 6">
    <location>
        <position position="254"/>
    </location>
</feature>
<gene>
    <name evidence="10" type="ORF">HNR71_002483</name>
    <name evidence="11" type="ORF">HPO96_30410</name>
</gene>
<dbReference type="Gene3D" id="3.40.50.200">
    <property type="entry name" value="Peptidase S8/S53 domain"/>
    <property type="match status" value="1"/>
</dbReference>
<dbReference type="PRINTS" id="PR00723">
    <property type="entry name" value="SUBTILISIN"/>
</dbReference>
<dbReference type="InterPro" id="IPR022398">
    <property type="entry name" value="Peptidase_S8_His-AS"/>
</dbReference>
<dbReference type="InterPro" id="IPR015500">
    <property type="entry name" value="Peptidase_S8_subtilisin-rel"/>
</dbReference>
<dbReference type="Proteomes" id="UP000534306">
    <property type="component" value="Unassembled WGS sequence"/>
</dbReference>
<feature type="domain" description="Peptidase S8/S53" evidence="9">
    <location>
        <begin position="214"/>
        <end position="477"/>
    </location>
</feature>
<keyword evidence="4 6" id="KW-0720">Serine protease</keyword>
<accession>A0A7Y4P305</accession>
<dbReference type="AlphaFoldDB" id="A0A7Y4P305"/>
<keyword evidence="2 6" id="KW-0645">Protease</keyword>